<dbReference type="GO" id="GO:0005576">
    <property type="term" value="C:extracellular region"/>
    <property type="evidence" value="ECO:0007669"/>
    <property type="project" value="UniProtKB-SubCell"/>
</dbReference>
<accession>A0A8S1DHZ4</accession>
<sequence length="360" mass="41342">MSPFFAAIFLHALCLANAVNDINFSTVYEWDKFDFVWPSGSNISNNRQTFNPNYVHPRYMAVFGERLFLSLDLKSEVPATLVWLPKSGTSTAPKLHPFPSWNLHIKYREECDTIKVTQGIVADPDGRLWVLDDGTYGCSSKLWIFDLNNNDTTERVHQFPDTVVSHSSSKRSLRDVVIDKTPDDYLAYITDSESENIVVYSRKTDQSWSVKTPGRKWDALDLSPNREARQLYLTERSYSNELYSVSVSELKNEGGTAAPKRIGKWREYAYRIVIDNANILYAAFNYKKYLSKWNISEPFREQRVHEVAKLDCSWPFTFTLDADDTLWMTERNESGGVLRHKLFKAAVGARPHLLTALPTP</sequence>
<dbReference type="PANTHER" id="PTHR10009">
    <property type="entry name" value="PROTEIN YELLOW-RELATED"/>
    <property type="match status" value="1"/>
</dbReference>
<dbReference type="OrthoDB" id="6624404at2759"/>
<dbReference type="EMBL" id="CADEPI010000303">
    <property type="protein sequence ID" value="CAB3383303.1"/>
    <property type="molecule type" value="Genomic_DNA"/>
</dbReference>
<proteinExistence type="inferred from homology"/>
<evidence type="ECO:0000313" key="6">
    <source>
        <dbReference type="Proteomes" id="UP000494165"/>
    </source>
</evidence>
<dbReference type="SUPFAM" id="SSF101898">
    <property type="entry name" value="NHL repeat"/>
    <property type="match status" value="1"/>
</dbReference>
<evidence type="ECO:0000256" key="3">
    <source>
        <dbReference type="ARBA" id="ARBA00022525"/>
    </source>
</evidence>
<dbReference type="Proteomes" id="UP000494165">
    <property type="component" value="Unassembled WGS sequence"/>
</dbReference>
<evidence type="ECO:0008006" key="7">
    <source>
        <dbReference type="Google" id="ProtNLM"/>
    </source>
</evidence>
<feature type="chain" id="PRO_5035946975" description="Bee-milk protein" evidence="4">
    <location>
        <begin position="19"/>
        <end position="360"/>
    </location>
</feature>
<dbReference type="PANTHER" id="PTHR10009:SF18">
    <property type="entry name" value="PROTEIN YELLOW-LIKE PROTEIN"/>
    <property type="match status" value="1"/>
</dbReference>
<keyword evidence="3" id="KW-0964">Secreted</keyword>
<evidence type="ECO:0000256" key="2">
    <source>
        <dbReference type="ARBA" id="ARBA00009127"/>
    </source>
</evidence>
<evidence type="ECO:0000256" key="4">
    <source>
        <dbReference type="SAM" id="SignalP"/>
    </source>
</evidence>
<dbReference type="InterPro" id="IPR011042">
    <property type="entry name" value="6-blade_b-propeller_TolB-like"/>
</dbReference>
<keyword evidence="4" id="KW-0732">Signal</keyword>
<protein>
    <recommendedName>
        <fullName evidence="7">Bee-milk protein</fullName>
    </recommendedName>
</protein>
<dbReference type="InterPro" id="IPR017996">
    <property type="entry name" value="MRJP/yellow-related"/>
</dbReference>
<evidence type="ECO:0000256" key="1">
    <source>
        <dbReference type="ARBA" id="ARBA00004613"/>
    </source>
</evidence>
<dbReference type="Pfam" id="PF03022">
    <property type="entry name" value="MRJP"/>
    <property type="match status" value="2"/>
</dbReference>
<reference evidence="5 6" key="1">
    <citation type="submission" date="2020-04" db="EMBL/GenBank/DDBJ databases">
        <authorList>
            <person name="Alioto T."/>
            <person name="Alioto T."/>
            <person name="Gomez Garrido J."/>
        </authorList>
    </citation>
    <scope>NUCLEOTIDE SEQUENCE [LARGE SCALE GENOMIC DNA]</scope>
</reference>
<keyword evidence="6" id="KW-1185">Reference proteome</keyword>
<feature type="signal peptide" evidence="4">
    <location>
        <begin position="1"/>
        <end position="18"/>
    </location>
</feature>
<comment type="caution">
    <text evidence="5">The sequence shown here is derived from an EMBL/GenBank/DDBJ whole genome shotgun (WGS) entry which is preliminary data.</text>
</comment>
<dbReference type="Gene3D" id="2.120.10.30">
    <property type="entry name" value="TolB, C-terminal domain"/>
    <property type="match status" value="1"/>
</dbReference>
<comment type="subcellular location">
    <subcellularLocation>
        <location evidence="1">Secreted</location>
    </subcellularLocation>
</comment>
<name>A0A8S1DHZ4_9INSE</name>
<dbReference type="AlphaFoldDB" id="A0A8S1DHZ4"/>
<organism evidence="5 6">
    <name type="scientific">Cloeon dipterum</name>
    <dbReference type="NCBI Taxonomy" id="197152"/>
    <lineage>
        <taxon>Eukaryota</taxon>
        <taxon>Metazoa</taxon>
        <taxon>Ecdysozoa</taxon>
        <taxon>Arthropoda</taxon>
        <taxon>Hexapoda</taxon>
        <taxon>Insecta</taxon>
        <taxon>Pterygota</taxon>
        <taxon>Palaeoptera</taxon>
        <taxon>Ephemeroptera</taxon>
        <taxon>Pisciforma</taxon>
        <taxon>Baetidae</taxon>
        <taxon>Cloeon</taxon>
    </lineage>
</organism>
<evidence type="ECO:0000313" key="5">
    <source>
        <dbReference type="EMBL" id="CAB3383303.1"/>
    </source>
</evidence>
<gene>
    <name evidence="5" type="ORF">CLODIP_2_CD00021</name>
</gene>
<comment type="similarity">
    <text evidence="2">Belongs to the major royal jelly protein family.</text>
</comment>